<gene>
    <name evidence="1" type="ORF">KTAU_01810</name>
</gene>
<keyword evidence="2" id="KW-1185">Reference proteome</keyword>
<reference evidence="1 2" key="1">
    <citation type="journal article" date="2019" name="Int. J. Syst. Evol. Microbiol.">
        <title>Thermogemmatispora aurantia sp. nov. and Thermogemmatispora argillosa sp. nov., within the class Ktedonobacteria, and emended description of the genus Thermogemmatispora.</title>
        <authorList>
            <person name="Zheng Y."/>
            <person name="Wang C.M."/>
            <person name="Sakai Y."/>
            <person name="Abe K."/>
            <person name="Yokota A."/>
            <person name="Yabe S."/>
        </authorList>
    </citation>
    <scope>NUCLEOTIDE SEQUENCE [LARGE SCALE GENOMIC DNA]</scope>
    <source>
        <strain evidence="1 2">A1-2</strain>
    </source>
</reference>
<name>A0A5J4K113_9CHLR</name>
<protein>
    <submittedName>
        <fullName evidence="1">Uncharacterized protein</fullName>
    </submittedName>
</protein>
<proteinExistence type="predicted"/>
<sequence>MLQARVASQSNPDWPPRTPRETLAAAVAVPAPSAAELILPELVPSAQGGY</sequence>
<accession>A0A5J4K113</accession>
<dbReference type="AlphaFoldDB" id="A0A5J4K113"/>
<dbReference type="EMBL" id="BKZV01000001">
    <property type="protein sequence ID" value="GER81543.1"/>
    <property type="molecule type" value="Genomic_DNA"/>
</dbReference>
<organism evidence="1 2">
    <name type="scientific">Thermogemmatispora aurantia</name>
    <dbReference type="NCBI Taxonomy" id="2045279"/>
    <lineage>
        <taxon>Bacteria</taxon>
        <taxon>Bacillati</taxon>
        <taxon>Chloroflexota</taxon>
        <taxon>Ktedonobacteria</taxon>
        <taxon>Thermogemmatisporales</taxon>
        <taxon>Thermogemmatisporaceae</taxon>
        <taxon>Thermogemmatispora</taxon>
    </lineage>
</organism>
<evidence type="ECO:0000313" key="2">
    <source>
        <dbReference type="Proteomes" id="UP000334820"/>
    </source>
</evidence>
<evidence type="ECO:0000313" key="1">
    <source>
        <dbReference type="EMBL" id="GER81543.1"/>
    </source>
</evidence>
<dbReference type="Proteomes" id="UP000334820">
    <property type="component" value="Unassembled WGS sequence"/>
</dbReference>
<comment type="caution">
    <text evidence="1">The sequence shown here is derived from an EMBL/GenBank/DDBJ whole genome shotgun (WGS) entry which is preliminary data.</text>
</comment>